<organism evidence="3 4">
    <name type="scientific">Volvox africanus</name>
    <dbReference type="NCBI Taxonomy" id="51714"/>
    <lineage>
        <taxon>Eukaryota</taxon>
        <taxon>Viridiplantae</taxon>
        <taxon>Chlorophyta</taxon>
        <taxon>core chlorophytes</taxon>
        <taxon>Chlorophyceae</taxon>
        <taxon>CS clade</taxon>
        <taxon>Chlamydomonadales</taxon>
        <taxon>Volvocaceae</taxon>
        <taxon>Volvox</taxon>
    </lineage>
</organism>
<keyword evidence="2" id="KW-1133">Transmembrane helix</keyword>
<feature type="region of interest" description="Disordered" evidence="1">
    <location>
        <begin position="344"/>
        <end position="414"/>
    </location>
</feature>
<dbReference type="EMBL" id="BNCO01000071">
    <property type="protein sequence ID" value="GIL64976.1"/>
    <property type="molecule type" value="Genomic_DNA"/>
</dbReference>
<keyword evidence="2" id="KW-0472">Membrane</keyword>
<feature type="compositionally biased region" description="Low complexity" evidence="1">
    <location>
        <begin position="364"/>
        <end position="414"/>
    </location>
</feature>
<feature type="region of interest" description="Disordered" evidence="1">
    <location>
        <begin position="29"/>
        <end position="48"/>
    </location>
</feature>
<evidence type="ECO:0000256" key="1">
    <source>
        <dbReference type="SAM" id="MobiDB-lite"/>
    </source>
</evidence>
<sequence>MATQGQGDMAFDEGRHGRRGSIILEQYQEGLRRPRGGGAPPEKPPTNEEVAKAVQQKVGAAVEMSRKYRHVAWYSIFVAAYMVVLYLQASAYKSGEVVETLKKAFMPEDGATTMTFKNEDEVLEYLGQKVLLPIWKDPVCGDGNCEWPWEFPAWGRFGCQADCGQDDKTTPIVVNVRADFTGHPTISSRVLMNNAKWNLCLEDEERRKRGEADLCWYDEDQPFTEVQVNSINAAQVIDGNWYVIVRGDYAGRVSGAIYNITNSSNPVAIPTTPSWESCKLVRRRTVPVTQTALRRLLAAYTQANKVGGEGGRRIIAEVVEEISQMEGLKHINFTKYRRRMREASTEHELLKPDAAGGGQRNDSSSHFSTAAAGTTSGSETSETSALTAAATTTAGANANASATTATTATSRNSS</sequence>
<evidence type="ECO:0000256" key="2">
    <source>
        <dbReference type="SAM" id="Phobius"/>
    </source>
</evidence>
<dbReference type="Proteomes" id="UP000747399">
    <property type="component" value="Unassembled WGS sequence"/>
</dbReference>
<evidence type="ECO:0000313" key="4">
    <source>
        <dbReference type="Proteomes" id="UP000747399"/>
    </source>
</evidence>
<evidence type="ECO:0000313" key="3">
    <source>
        <dbReference type="EMBL" id="GIL64976.1"/>
    </source>
</evidence>
<protein>
    <submittedName>
        <fullName evidence="3">Uncharacterized protein</fullName>
    </submittedName>
</protein>
<keyword evidence="4" id="KW-1185">Reference proteome</keyword>
<feature type="transmembrane region" description="Helical" evidence="2">
    <location>
        <begin position="71"/>
        <end position="89"/>
    </location>
</feature>
<dbReference type="AlphaFoldDB" id="A0A8J4BNU1"/>
<accession>A0A8J4BNU1</accession>
<keyword evidence="2" id="KW-0812">Transmembrane</keyword>
<name>A0A8J4BNU1_9CHLO</name>
<gene>
    <name evidence="3" type="ORF">Vafri_18815</name>
</gene>
<reference evidence="3" key="1">
    <citation type="journal article" date="2021" name="Proc. Natl. Acad. Sci. U.S.A.">
        <title>Three genomes in the algal genus Volvox reveal the fate of a haploid sex-determining region after a transition to homothallism.</title>
        <authorList>
            <person name="Yamamoto K."/>
            <person name="Hamaji T."/>
            <person name="Kawai-Toyooka H."/>
            <person name="Matsuzaki R."/>
            <person name="Takahashi F."/>
            <person name="Nishimura Y."/>
            <person name="Kawachi M."/>
            <person name="Noguchi H."/>
            <person name="Minakuchi Y."/>
            <person name="Umen J.G."/>
            <person name="Toyoda A."/>
            <person name="Nozaki H."/>
        </authorList>
    </citation>
    <scope>NUCLEOTIDE SEQUENCE</scope>
    <source>
        <strain evidence="3">NIES-3780</strain>
    </source>
</reference>
<proteinExistence type="predicted"/>
<comment type="caution">
    <text evidence="3">The sequence shown here is derived from an EMBL/GenBank/DDBJ whole genome shotgun (WGS) entry which is preliminary data.</text>
</comment>